<dbReference type="Pfam" id="PF02504">
    <property type="entry name" value="FA_synthesis"/>
    <property type="match status" value="1"/>
</dbReference>
<accession>A0A9D5K9Y6</accession>
<keyword evidence="7 10" id="KW-1208">Phospholipid metabolism</keyword>
<keyword evidence="3 10" id="KW-0444">Lipid biosynthesis</keyword>
<dbReference type="InterPro" id="IPR003664">
    <property type="entry name" value="FA_synthesis"/>
</dbReference>
<comment type="subunit">
    <text evidence="9 10">Homodimer. Probably interacts with PlsY.</text>
</comment>
<dbReference type="HAMAP" id="MF_00019">
    <property type="entry name" value="PlsX"/>
    <property type="match status" value="1"/>
</dbReference>
<dbReference type="InterPro" id="IPR012281">
    <property type="entry name" value="Phospholipid_synth_PlsX-like"/>
</dbReference>
<dbReference type="AlphaFoldDB" id="A0A9D5K9Y6"/>
<evidence type="ECO:0000256" key="8">
    <source>
        <dbReference type="ARBA" id="ARBA00024069"/>
    </source>
</evidence>
<comment type="similarity">
    <text evidence="10">Belongs to the PlsX family.</text>
</comment>
<evidence type="ECO:0000256" key="10">
    <source>
        <dbReference type="HAMAP-Rule" id="MF_00019"/>
    </source>
</evidence>
<dbReference type="PANTHER" id="PTHR30100">
    <property type="entry name" value="FATTY ACID/PHOSPHOLIPID SYNTHESIS PROTEIN PLSX"/>
    <property type="match status" value="1"/>
</dbReference>
<evidence type="ECO:0000256" key="7">
    <source>
        <dbReference type="ARBA" id="ARBA00023264"/>
    </source>
</evidence>
<comment type="pathway">
    <text evidence="10">Lipid metabolism; phospholipid metabolism.</text>
</comment>
<comment type="function">
    <text evidence="10">Catalyzes the reversible formation of acyl-phosphate (acyl-PO(4)) from acyl-[acyl-carrier-protein] (acyl-ACP). This enzyme utilizes acyl-ACP as fatty acyl donor, but not acyl-CoA.</text>
</comment>
<dbReference type="GO" id="GO:0005737">
    <property type="term" value="C:cytoplasm"/>
    <property type="evidence" value="ECO:0007669"/>
    <property type="project" value="UniProtKB-SubCell"/>
</dbReference>
<evidence type="ECO:0000256" key="4">
    <source>
        <dbReference type="ARBA" id="ARBA00022679"/>
    </source>
</evidence>
<dbReference type="PANTHER" id="PTHR30100:SF1">
    <property type="entry name" value="PHOSPHATE ACYLTRANSFERASE"/>
    <property type="match status" value="1"/>
</dbReference>
<comment type="caution">
    <text evidence="11">The sequence shown here is derived from an EMBL/GenBank/DDBJ whole genome shotgun (WGS) entry which is preliminary data.</text>
</comment>
<evidence type="ECO:0000256" key="9">
    <source>
        <dbReference type="ARBA" id="ARBA00046608"/>
    </source>
</evidence>
<proteinExistence type="inferred from homology"/>
<name>A0A9D5K9Y6_UNCW3</name>
<dbReference type="GO" id="GO:0006633">
    <property type="term" value="P:fatty acid biosynthetic process"/>
    <property type="evidence" value="ECO:0007669"/>
    <property type="project" value="UniProtKB-UniRule"/>
</dbReference>
<evidence type="ECO:0000256" key="6">
    <source>
        <dbReference type="ARBA" id="ARBA00023209"/>
    </source>
</evidence>
<dbReference type="SUPFAM" id="SSF53659">
    <property type="entry name" value="Isocitrate/Isopropylmalate dehydrogenase-like"/>
    <property type="match status" value="1"/>
</dbReference>
<comment type="catalytic activity">
    <reaction evidence="1 10">
        <text>a fatty acyl-[ACP] + phosphate = an acyl phosphate + holo-[ACP]</text>
        <dbReference type="Rhea" id="RHEA:42292"/>
        <dbReference type="Rhea" id="RHEA-COMP:9685"/>
        <dbReference type="Rhea" id="RHEA-COMP:14125"/>
        <dbReference type="ChEBI" id="CHEBI:43474"/>
        <dbReference type="ChEBI" id="CHEBI:59918"/>
        <dbReference type="ChEBI" id="CHEBI:64479"/>
        <dbReference type="ChEBI" id="CHEBI:138651"/>
        <dbReference type="EC" id="2.3.1.274"/>
    </reaction>
</comment>
<sequence length="324" mass="34495">MRIALDAMGSESAPSPEVEGALVALEREPDLEVVFIGTKKGLKPFTKIIEANPRLDTVVVEQVISMSDAPSEVVKTKGDSSIAVGIKMLKERKVDGFVSAGNTGAVVAFSLFSLGRIQGVHRPALATPFPTPSGQTVVLDVGANVDSKPEHLRDYALMGALMVGKIDGIKKPRVGLLNVGEEEKKGNQMVQEAYKLLTDSSLNFVGNVEGSRVFTGKADVVVTDGFTGNVMLKAMEGMGAAVLSVMKNTGKKYRLRGWLSKKVFKDFIIGLNYEKAGGAILLGVRGPVIISHGHSSARAIKNAVRLACFVAREGLVDAIAEEFK</sequence>
<evidence type="ECO:0000256" key="3">
    <source>
        <dbReference type="ARBA" id="ARBA00022516"/>
    </source>
</evidence>
<keyword evidence="5 10" id="KW-0443">Lipid metabolism</keyword>
<dbReference type="GO" id="GO:0008654">
    <property type="term" value="P:phospholipid biosynthetic process"/>
    <property type="evidence" value="ECO:0007669"/>
    <property type="project" value="UniProtKB-KW"/>
</dbReference>
<comment type="subcellular location">
    <subcellularLocation>
        <location evidence="10">Cytoplasm</location>
    </subcellularLocation>
    <text evidence="10">Associated with the membrane possibly through PlsY.</text>
</comment>
<evidence type="ECO:0000313" key="11">
    <source>
        <dbReference type="EMBL" id="MBD3364854.1"/>
    </source>
</evidence>
<dbReference type="NCBIfam" id="TIGR00182">
    <property type="entry name" value="plsX"/>
    <property type="match status" value="1"/>
</dbReference>
<evidence type="ECO:0000256" key="5">
    <source>
        <dbReference type="ARBA" id="ARBA00023098"/>
    </source>
</evidence>
<protein>
    <recommendedName>
        <fullName evidence="8 10">Phosphate acyltransferase</fullName>
        <ecNumber evidence="8 10">2.3.1.274</ecNumber>
    </recommendedName>
    <alternativeName>
        <fullName evidence="10">Acyl-ACP phosphotransacylase</fullName>
    </alternativeName>
    <alternativeName>
        <fullName evidence="10">Acyl-[acyl-carrier-protein]--phosphate acyltransferase</fullName>
    </alternativeName>
    <alternativeName>
        <fullName evidence="10">Phosphate-acyl-ACP acyltransferase</fullName>
    </alternativeName>
</protein>
<gene>
    <name evidence="10 11" type="primary">plsX</name>
    <name evidence="11" type="ORF">GF359_06530</name>
</gene>
<evidence type="ECO:0000313" key="12">
    <source>
        <dbReference type="Proteomes" id="UP000630660"/>
    </source>
</evidence>
<keyword evidence="6 10" id="KW-0594">Phospholipid biosynthesis</keyword>
<evidence type="ECO:0000256" key="2">
    <source>
        <dbReference type="ARBA" id="ARBA00022490"/>
    </source>
</evidence>
<organism evidence="11 12">
    <name type="scientific">candidate division WOR-3 bacterium</name>
    <dbReference type="NCBI Taxonomy" id="2052148"/>
    <lineage>
        <taxon>Bacteria</taxon>
        <taxon>Bacteria division WOR-3</taxon>
    </lineage>
</organism>
<keyword evidence="4 10" id="KW-0808">Transferase</keyword>
<dbReference type="PIRSF" id="PIRSF002465">
    <property type="entry name" value="Phsphlp_syn_PlsX"/>
    <property type="match status" value="1"/>
</dbReference>
<dbReference type="GO" id="GO:0043811">
    <property type="term" value="F:phosphate:acyl-[acyl carrier protein] acyltransferase activity"/>
    <property type="evidence" value="ECO:0007669"/>
    <property type="project" value="UniProtKB-UniRule"/>
</dbReference>
<keyword evidence="2 10" id="KW-0963">Cytoplasm</keyword>
<dbReference type="EC" id="2.3.1.274" evidence="8 10"/>
<keyword evidence="11" id="KW-0012">Acyltransferase</keyword>
<dbReference type="EMBL" id="WJKJ01000218">
    <property type="protein sequence ID" value="MBD3364854.1"/>
    <property type="molecule type" value="Genomic_DNA"/>
</dbReference>
<reference evidence="11" key="1">
    <citation type="submission" date="2019-11" db="EMBL/GenBank/DDBJ databases">
        <title>Microbial mats filling the niche in hypersaline microbial mats.</title>
        <authorList>
            <person name="Wong H.L."/>
            <person name="Macleod F.I."/>
            <person name="White R.A. III"/>
            <person name="Burns B.P."/>
        </authorList>
    </citation>
    <scope>NUCLEOTIDE SEQUENCE</scope>
    <source>
        <strain evidence="11">Bin_327</strain>
    </source>
</reference>
<dbReference type="Gene3D" id="3.40.718.10">
    <property type="entry name" value="Isopropylmalate Dehydrogenase"/>
    <property type="match status" value="1"/>
</dbReference>
<evidence type="ECO:0000256" key="1">
    <source>
        <dbReference type="ARBA" id="ARBA00001232"/>
    </source>
</evidence>
<dbReference type="Proteomes" id="UP000630660">
    <property type="component" value="Unassembled WGS sequence"/>
</dbReference>